<dbReference type="Pfam" id="PF20700">
    <property type="entry name" value="Mutator"/>
    <property type="match status" value="1"/>
</dbReference>
<dbReference type="Proteomes" id="UP000828390">
    <property type="component" value="Unassembled WGS sequence"/>
</dbReference>
<protein>
    <recommendedName>
        <fullName evidence="1">Mutator-like transposase domain-containing protein</fullName>
    </recommendedName>
</protein>
<gene>
    <name evidence="2" type="ORF">DPMN_129265</name>
</gene>
<dbReference type="InterPro" id="IPR049012">
    <property type="entry name" value="Mutator_transp_dom"/>
</dbReference>
<proteinExistence type="predicted"/>
<evidence type="ECO:0000259" key="1">
    <source>
        <dbReference type="Pfam" id="PF20700"/>
    </source>
</evidence>
<reference evidence="2" key="1">
    <citation type="journal article" date="2019" name="bioRxiv">
        <title>The Genome of the Zebra Mussel, Dreissena polymorpha: A Resource for Invasive Species Research.</title>
        <authorList>
            <person name="McCartney M.A."/>
            <person name="Auch B."/>
            <person name="Kono T."/>
            <person name="Mallez S."/>
            <person name="Zhang Y."/>
            <person name="Obille A."/>
            <person name="Becker A."/>
            <person name="Abrahante J.E."/>
            <person name="Garbe J."/>
            <person name="Badalamenti J.P."/>
            <person name="Herman A."/>
            <person name="Mangelson H."/>
            <person name="Liachko I."/>
            <person name="Sullivan S."/>
            <person name="Sone E.D."/>
            <person name="Koren S."/>
            <person name="Silverstein K.A.T."/>
            <person name="Beckman K.B."/>
            <person name="Gohl D.M."/>
        </authorList>
    </citation>
    <scope>NUCLEOTIDE SEQUENCE</scope>
    <source>
        <strain evidence="2">Duluth1</strain>
        <tissue evidence="2">Whole animal</tissue>
    </source>
</reference>
<dbReference type="EMBL" id="JAIWYP010000005">
    <property type="protein sequence ID" value="KAH3827333.1"/>
    <property type="molecule type" value="Genomic_DNA"/>
</dbReference>
<name>A0A9D4H2B8_DREPO</name>
<sequence length="656" mass="72904">MPRVSKQKACLLKNSYAKGHTSVMMGKSFGYESSVVQRSFVRLPGDDYQDRISQLDEVLTFQDVDGSSTSAAPLRPRSRTRSRIEEYTNPESGKVHPDLLTNKIYRPLELGIMFNTEIRKHIEDTSCHGFLMIDTANSRNWGFGSSERLKCDSCSYVSPYYRLYEELETGKRGRKPAKINVGLQTGLMTTPISNTGMSRILAHANIAPPNVSAMHRAAGKVSKAMVALNEKDMHDIREKIKQDNRLCGLKDGTKVNVEGDTCYNNPLFNSGGHTPFQGGTIAVTTMCENNTRSKRIIGVHVANKLCMVASRLRNQGIAVDCPNHDGKCTANMSETDVIGNEEKWNEQVARKINTDLNIASFTGDGDSKGHSGVDKAQVQQTVHFKDLRHLGNSLKRAINKAQFSSGMFAGPASKRANFQNRFALSIRARCMSELTRAHKKYKGNIKEIENHMPKVISSIILCYKGYCGAYCSKHSLACRGSAGGKNKAKLYLPENCKLKIAISDEALLKTCIQIVLGPESIGSTRLQTSTQKCEAVNRAYQTAMPKTVTFSRNCTGRIHSTILKLNHGLADSAIVKSEFTGAHLSKGSRVIAYLLKSKHNDMLKKTCAFQRRRKAARYLARKRRYALHSEIHYSKGLTDPKPDFSDISQLNDHSYS</sequence>
<reference evidence="2" key="2">
    <citation type="submission" date="2020-11" db="EMBL/GenBank/DDBJ databases">
        <authorList>
            <person name="McCartney M.A."/>
            <person name="Auch B."/>
            <person name="Kono T."/>
            <person name="Mallez S."/>
            <person name="Becker A."/>
            <person name="Gohl D.M."/>
            <person name="Silverstein K.A.T."/>
            <person name="Koren S."/>
            <person name="Bechman K.B."/>
            <person name="Herman A."/>
            <person name="Abrahante J.E."/>
            <person name="Garbe J."/>
        </authorList>
    </citation>
    <scope>NUCLEOTIDE SEQUENCE</scope>
    <source>
        <strain evidence="2">Duluth1</strain>
        <tissue evidence="2">Whole animal</tissue>
    </source>
</reference>
<accession>A0A9D4H2B8</accession>
<keyword evidence="3" id="KW-1185">Reference proteome</keyword>
<feature type="domain" description="Mutator-like transposase" evidence="1">
    <location>
        <begin position="109"/>
        <end position="468"/>
    </location>
</feature>
<evidence type="ECO:0000313" key="3">
    <source>
        <dbReference type="Proteomes" id="UP000828390"/>
    </source>
</evidence>
<organism evidence="2 3">
    <name type="scientific">Dreissena polymorpha</name>
    <name type="common">Zebra mussel</name>
    <name type="synonym">Mytilus polymorpha</name>
    <dbReference type="NCBI Taxonomy" id="45954"/>
    <lineage>
        <taxon>Eukaryota</taxon>
        <taxon>Metazoa</taxon>
        <taxon>Spiralia</taxon>
        <taxon>Lophotrochozoa</taxon>
        <taxon>Mollusca</taxon>
        <taxon>Bivalvia</taxon>
        <taxon>Autobranchia</taxon>
        <taxon>Heteroconchia</taxon>
        <taxon>Euheterodonta</taxon>
        <taxon>Imparidentia</taxon>
        <taxon>Neoheterodontei</taxon>
        <taxon>Myida</taxon>
        <taxon>Dreissenoidea</taxon>
        <taxon>Dreissenidae</taxon>
        <taxon>Dreissena</taxon>
    </lineage>
</organism>
<evidence type="ECO:0000313" key="2">
    <source>
        <dbReference type="EMBL" id="KAH3827333.1"/>
    </source>
</evidence>
<dbReference type="AlphaFoldDB" id="A0A9D4H2B8"/>
<comment type="caution">
    <text evidence="2">The sequence shown here is derived from an EMBL/GenBank/DDBJ whole genome shotgun (WGS) entry which is preliminary data.</text>
</comment>